<keyword evidence="5" id="KW-0788">Thiol protease</keyword>
<dbReference type="Gene3D" id="3.90.1720.10">
    <property type="entry name" value="endopeptidase domain like (from Nostoc punctiforme)"/>
    <property type="match status" value="1"/>
</dbReference>
<sequence>MKKLLMAGMLSCSLLVSGLVGGDKAEASTSGLITNTALDYVGVPYVWGGTTPSGFDCSGFLNYTYDKAGISLPRTTSEIYNATQTISKSSLKEGDLVFFTTYKAGPSHAGIYLGDGKFVHAGGSGVQVDSMSNPYWTKTYYGSKRVLATTVGWSKEDGKWLYYLSDGSKKTGWLKWNSQWYYLDHEGVMKTGWIKWSGDWYYLNADGSMKSGWLKWNNNWYYLNQGGDMKTGWLFSGGKWYYLYSSGEMAYNTTVEGYKVDSSGAWIQ</sequence>
<dbReference type="Gene3D" id="2.10.270.10">
    <property type="entry name" value="Cholin Binding"/>
    <property type="match status" value="2"/>
</dbReference>
<evidence type="ECO:0000256" key="4">
    <source>
        <dbReference type="ARBA" id="ARBA00022801"/>
    </source>
</evidence>
<evidence type="ECO:0000313" key="10">
    <source>
        <dbReference type="Proteomes" id="UP000761411"/>
    </source>
</evidence>
<dbReference type="PROSITE" id="PS51935">
    <property type="entry name" value="NLPC_P60"/>
    <property type="match status" value="1"/>
</dbReference>
<dbReference type="InterPro" id="IPR038765">
    <property type="entry name" value="Papain-like_cys_pep_sf"/>
</dbReference>
<dbReference type="InterPro" id="IPR000064">
    <property type="entry name" value="NLP_P60_dom"/>
</dbReference>
<evidence type="ECO:0000256" key="2">
    <source>
        <dbReference type="ARBA" id="ARBA00022670"/>
    </source>
</evidence>
<evidence type="ECO:0000256" key="1">
    <source>
        <dbReference type="ARBA" id="ARBA00007074"/>
    </source>
</evidence>
<keyword evidence="10" id="KW-1185">Reference proteome</keyword>
<evidence type="ECO:0000256" key="7">
    <source>
        <dbReference type="SAM" id="SignalP"/>
    </source>
</evidence>
<dbReference type="GO" id="GO:0006508">
    <property type="term" value="P:proteolysis"/>
    <property type="evidence" value="ECO:0007669"/>
    <property type="project" value="UniProtKB-KW"/>
</dbReference>
<accession>A0A944CQ25</accession>
<evidence type="ECO:0000256" key="3">
    <source>
        <dbReference type="ARBA" id="ARBA00022737"/>
    </source>
</evidence>
<dbReference type="InterPro" id="IPR051202">
    <property type="entry name" value="Peptidase_C40"/>
</dbReference>
<dbReference type="PANTHER" id="PTHR47053">
    <property type="entry name" value="MUREIN DD-ENDOPEPTIDASE MEPH-RELATED"/>
    <property type="match status" value="1"/>
</dbReference>
<evidence type="ECO:0000259" key="8">
    <source>
        <dbReference type="PROSITE" id="PS51935"/>
    </source>
</evidence>
<dbReference type="RefSeq" id="WP_213370326.1">
    <property type="nucleotide sequence ID" value="NZ_QTKX01000002.1"/>
</dbReference>
<comment type="similarity">
    <text evidence="1">Belongs to the peptidase C40 family.</text>
</comment>
<dbReference type="GO" id="GO:0008234">
    <property type="term" value="F:cysteine-type peptidase activity"/>
    <property type="evidence" value="ECO:0007669"/>
    <property type="project" value="UniProtKB-KW"/>
</dbReference>
<reference evidence="9 10" key="1">
    <citation type="journal article" date="2021" name="Microorganisms">
        <title>Bacterial Dimethylsulfoniopropionate Biosynthesis in the East China Sea.</title>
        <authorList>
            <person name="Liu J."/>
            <person name="Zhang Y."/>
            <person name="Liu J."/>
            <person name="Zhong H."/>
            <person name="Williams B.T."/>
            <person name="Zheng Y."/>
            <person name="Curson A.R.J."/>
            <person name="Sun C."/>
            <person name="Sun H."/>
            <person name="Song D."/>
            <person name="Wagner Mackenzie B."/>
            <person name="Bermejo Martinez A."/>
            <person name="Todd J.D."/>
            <person name="Zhang X.H."/>
        </authorList>
    </citation>
    <scope>NUCLEOTIDE SEQUENCE [LARGE SCALE GENOMIC DNA]</scope>
    <source>
        <strain evidence="9 10">ESS08</strain>
    </source>
</reference>
<dbReference type="InterPro" id="IPR018337">
    <property type="entry name" value="Cell_wall/Cho-bd_repeat"/>
</dbReference>
<feature type="repeat" description="Cell wall-binding" evidence="6">
    <location>
        <begin position="170"/>
        <end position="189"/>
    </location>
</feature>
<feature type="repeat" description="Cell wall-binding" evidence="6">
    <location>
        <begin position="190"/>
        <end position="209"/>
    </location>
</feature>
<evidence type="ECO:0000256" key="6">
    <source>
        <dbReference type="PROSITE-ProRule" id="PRU00591"/>
    </source>
</evidence>
<dbReference type="SUPFAM" id="SSF54001">
    <property type="entry name" value="Cysteine proteinases"/>
    <property type="match status" value="1"/>
</dbReference>
<name>A0A944CQ25_9BACI</name>
<dbReference type="Pfam" id="PF01473">
    <property type="entry name" value="Choline_bind_1"/>
    <property type="match status" value="1"/>
</dbReference>
<proteinExistence type="inferred from homology"/>
<evidence type="ECO:0000313" key="9">
    <source>
        <dbReference type="EMBL" id="MBS8265743.1"/>
    </source>
</evidence>
<keyword evidence="7" id="KW-0732">Signal</keyword>
<dbReference type="AlphaFoldDB" id="A0A944CQ25"/>
<keyword evidence="2" id="KW-0645">Protease</keyword>
<comment type="caution">
    <text evidence="9">The sequence shown here is derived from an EMBL/GenBank/DDBJ whole genome shotgun (WGS) entry which is preliminary data.</text>
</comment>
<feature type="repeat" description="Cell wall-binding" evidence="6">
    <location>
        <begin position="210"/>
        <end position="229"/>
    </location>
</feature>
<keyword evidence="4" id="KW-0378">Hydrolase</keyword>
<organism evidence="9 10">
    <name type="scientific">Mesobacillus boroniphilus</name>
    <dbReference type="NCBI Taxonomy" id="308892"/>
    <lineage>
        <taxon>Bacteria</taxon>
        <taxon>Bacillati</taxon>
        <taxon>Bacillota</taxon>
        <taxon>Bacilli</taxon>
        <taxon>Bacillales</taxon>
        <taxon>Bacillaceae</taxon>
        <taxon>Mesobacillus</taxon>
    </lineage>
</organism>
<dbReference type="PROSITE" id="PS51170">
    <property type="entry name" value="CW"/>
    <property type="match status" value="4"/>
</dbReference>
<gene>
    <name evidence="9" type="ORF">DYI25_15055</name>
</gene>
<dbReference type="SUPFAM" id="SSF69360">
    <property type="entry name" value="Cell wall binding repeat"/>
    <property type="match status" value="1"/>
</dbReference>
<dbReference type="Pfam" id="PF19127">
    <property type="entry name" value="Choline_bind_3"/>
    <property type="match status" value="1"/>
</dbReference>
<dbReference type="Pfam" id="PF19085">
    <property type="entry name" value="Choline_bind_2"/>
    <property type="match status" value="1"/>
</dbReference>
<feature type="signal peptide" evidence="7">
    <location>
        <begin position="1"/>
        <end position="22"/>
    </location>
</feature>
<feature type="repeat" description="Cell wall-binding" evidence="6">
    <location>
        <begin position="230"/>
        <end position="249"/>
    </location>
</feature>
<dbReference type="Pfam" id="PF00877">
    <property type="entry name" value="NLPC_P60"/>
    <property type="match status" value="1"/>
</dbReference>
<feature type="chain" id="PRO_5039498864" description="NlpC/P60 domain-containing protein" evidence="7">
    <location>
        <begin position="23"/>
        <end position="268"/>
    </location>
</feature>
<dbReference type="EMBL" id="QTKX01000002">
    <property type="protein sequence ID" value="MBS8265743.1"/>
    <property type="molecule type" value="Genomic_DNA"/>
</dbReference>
<dbReference type="PANTHER" id="PTHR47053:SF1">
    <property type="entry name" value="MUREIN DD-ENDOPEPTIDASE MEPH-RELATED"/>
    <property type="match status" value="1"/>
</dbReference>
<evidence type="ECO:0000256" key="5">
    <source>
        <dbReference type="ARBA" id="ARBA00022807"/>
    </source>
</evidence>
<protein>
    <recommendedName>
        <fullName evidence="8">NlpC/P60 domain-containing protein</fullName>
    </recommendedName>
</protein>
<feature type="domain" description="NlpC/P60" evidence="8">
    <location>
        <begin position="27"/>
        <end position="147"/>
    </location>
</feature>
<keyword evidence="3" id="KW-0677">Repeat</keyword>
<dbReference type="Proteomes" id="UP000761411">
    <property type="component" value="Unassembled WGS sequence"/>
</dbReference>